<dbReference type="PANTHER" id="PTHR24559">
    <property type="entry name" value="TRANSPOSON TY3-I GAG-POL POLYPROTEIN"/>
    <property type="match status" value="1"/>
</dbReference>
<dbReference type="SUPFAM" id="SSF56672">
    <property type="entry name" value="DNA/RNA polymerases"/>
    <property type="match status" value="1"/>
</dbReference>
<name>R7SUJ1_DICSQ</name>
<dbReference type="KEGG" id="dsq:DICSQDRAFT_64498"/>
<reference evidence="1 2" key="1">
    <citation type="journal article" date="2012" name="Science">
        <title>The Paleozoic origin of enzymatic lignin decomposition reconstructed from 31 fungal genomes.</title>
        <authorList>
            <person name="Floudas D."/>
            <person name="Binder M."/>
            <person name="Riley R."/>
            <person name="Barry K."/>
            <person name="Blanchette R.A."/>
            <person name="Henrissat B."/>
            <person name="Martinez A.T."/>
            <person name="Otillar R."/>
            <person name="Spatafora J.W."/>
            <person name="Yadav J.S."/>
            <person name="Aerts A."/>
            <person name="Benoit I."/>
            <person name="Boyd A."/>
            <person name="Carlson A."/>
            <person name="Copeland A."/>
            <person name="Coutinho P.M."/>
            <person name="de Vries R.P."/>
            <person name="Ferreira P."/>
            <person name="Findley K."/>
            <person name="Foster B."/>
            <person name="Gaskell J."/>
            <person name="Glotzer D."/>
            <person name="Gorecki P."/>
            <person name="Heitman J."/>
            <person name="Hesse C."/>
            <person name="Hori C."/>
            <person name="Igarashi K."/>
            <person name="Jurgens J.A."/>
            <person name="Kallen N."/>
            <person name="Kersten P."/>
            <person name="Kohler A."/>
            <person name="Kuees U."/>
            <person name="Kumar T.K.A."/>
            <person name="Kuo A."/>
            <person name="LaButti K."/>
            <person name="Larrondo L.F."/>
            <person name="Lindquist E."/>
            <person name="Ling A."/>
            <person name="Lombard V."/>
            <person name="Lucas S."/>
            <person name="Lundell T."/>
            <person name="Martin R."/>
            <person name="McLaughlin D.J."/>
            <person name="Morgenstern I."/>
            <person name="Morin E."/>
            <person name="Murat C."/>
            <person name="Nagy L.G."/>
            <person name="Nolan M."/>
            <person name="Ohm R.A."/>
            <person name="Patyshakuliyeva A."/>
            <person name="Rokas A."/>
            <person name="Ruiz-Duenas F.J."/>
            <person name="Sabat G."/>
            <person name="Salamov A."/>
            <person name="Samejima M."/>
            <person name="Schmutz J."/>
            <person name="Slot J.C."/>
            <person name="St John F."/>
            <person name="Stenlid J."/>
            <person name="Sun H."/>
            <person name="Sun S."/>
            <person name="Syed K."/>
            <person name="Tsang A."/>
            <person name="Wiebenga A."/>
            <person name="Young D."/>
            <person name="Pisabarro A."/>
            <person name="Eastwood D.C."/>
            <person name="Martin F."/>
            <person name="Cullen D."/>
            <person name="Grigoriev I.V."/>
            <person name="Hibbett D.S."/>
        </authorList>
    </citation>
    <scope>NUCLEOTIDE SEQUENCE [LARGE SCALE GENOMIC DNA]</scope>
    <source>
        <strain evidence="1 2">LYAD-421 SS1</strain>
    </source>
</reference>
<accession>R7SUJ1</accession>
<sequence>YSDIFAKKASERMPTRTLYDHAFEPLPGASLSKLAKLYPLEQNLLVAWITEQEGKGYIHMSKSPTAVSVFFVRKKDGSLRLVQDYRALNTVTKKDKFP</sequence>
<feature type="non-terminal residue" evidence="1">
    <location>
        <position position="1"/>
    </location>
</feature>
<dbReference type="HOGENOM" id="CLU_000384_42_4_1"/>
<dbReference type="RefSeq" id="XP_007367639.1">
    <property type="nucleotide sequence ID" value="XM_007367577.1"/>
</dbReference>
<dbReference type="AlphaFoldDB" id="R7SUJ1"/>
<organism evidence="1 2">
    <name type="scientific">Dichomitus squalens (strain LYAD-421)</name>
    <name type="common">Western red white-rot fungus</name>
    <dbReference type="NCBI Taxonomy" id="732165"/>
    <lineage>
        <taxon>Eukaryota</taxon>
        <taxon>Fungi</taxon>
        <taxon>Dikarya</taxon>
        <taxon>Basidiomycota</taxon>
        <taxon>Agaricomycotina</taxon>
        <taxon>Agaricomycetes</taxon>
        <taxon>Polyporales</taxon>
        <taxon>Polyporaceae</taxon>
        <taxon>Dichomitus</taxon>
    </lineage>
</organism>
<dbReference type="InterPro" id="IPR043502">
    <property type="entry name" value="DNA/RNA_pol_sf"/>
</dbReference>
<dbReference type="OMA" id="YDHAFEP"/>
<dbReference type="EMBL" id="JH719422">
    <property type="protein sequence ID" value="EJF59701.1"/>
    <property type="molecule type" value="Genomic_DNA"/>
</dbReference>
<protein>
    <submittedName>
        <fullName evidence="1">Uncharacterized protein</fullName>
    </submittedName>
</protein>
<dbReference type="OrthoDB" id="2798231at2759"/>
<dbReference type="InterPro" id="IPR053134">
    <property type="entry name" value="RNA-dir_DNA_polymerase"/>
</dbReference>
<dbReference type="Proteomes" id="UP000053319">
    <property type="component" value="Unassembled WGS sequence"/>
</dbReference>
<gene>
    <name evidence="1" type="ORF">DICSQDRAFT_64498</name>
</gene>
<evidence type="ECO:0000313" key="1">
    <source>
        <dbReference type="EMBL" id="EJF59701.1"/>
    </source>
</evidence>
<dbReference type="GeneID" id="18843299"/>
<proteinExistence type="predicted"/>
<dbReference type="Gene3D" id="3.10.10.10">
    <property type="entry name" value="HIV Type 1 Reverse Transcriptase, subunit A, domain 1"/>
    <property type="match status" value="1"/>
</dbReference>
<dbReference type="PANTHER" id="PTHR24559:SF440">
    <property type="entry name" value="RIBONUCLEASE H"/>
    <property type="match status" value="1"/>
</dbReference>
<evidence type="ECO:0000313" key="2">
    <source>
        <dbReference type="Proteomes" id="UP000053319"/>
    </source>
</evidence>